<comment type="caution">
    <text evidence="5">The sequence shown here is derived from an EMBL/GenBank/DDBJ whole genome shotgun (WGS) entry which is preliminary data.</text>
</comment>
<gene>
    <name evidence="3" type="primary">EFTS</name>
    <name evidence="5" type="ORF">C1H46_024794</name>
</gene>
<dbReference type="InterPro" id="IPR014039">
    <property type="entry name" value="Transl_elong_EFTs/EF1B_dimer"/>
</dbReference>
<accession>A0A540LTM5</accession>
<comment type="subcellular location">
    <subcellularLocation>
        <location evidence="3">Mitochondrion</location>
    </subcellularLocation>
</comment>
<comment type="function">
    <text evidence="3">Associates with the EF-Tu.GDP complex and induces the exchange of GDP to GTP. It remains bound to the aminoacyl-tRNA.EF-Tu.GTP complex up to the GTP hydrolysis stage on the ribosome.</text>
</comment>
<keyword evidence="6" id="KW-1185">Reference proteome</keyword>
<reference evidence="5 6" key="1">
    <citation type="journal article" date="2019" name="G3 (Bethesda)">
        <title>Sequencing of a Wild Apple (Malus baccata) Genome Unravels the Differences Between Cultivated and Wild Apple Species Regarding Disease Resistance and Cold Tolerance.</title>
        <authorList>
            <person name="Chen X."/>
        </authorList>
    </citation>
    <scope>NUCLEOTIDE SEQUENCE [LARGE SCALE GENOMIC DNA]</scope>
    <source>
        <strain evidence="6">cv. Shandingzi</strain>
        <tissue evidence="5">Leaves</tissue>
    </source>
</reference>
<evidence type="ECO:0000313" key="5">
    <source>
        <dbReference type="EMBL" id="TQD89659.1"/>
    </source>
</evidence>
<organism evidence="5 6">
    <name type="scientific">Malus baccata</name>
    <name type="common">Siberian crab apple</name>
    <name type="synonym">Pyrus baccata</name>
    <dbReference type="NCBI Taxonomy" id="106549"/>
    <lineage>
        <taxon>Eukaryota</taxon>
        <taxon>Viridiplantae</taxon>
        <taxon>Streptophyta</taxon>
        <taxon>Embryophyta</taxon>
        <taxon>Tracheophyta</taxon>
        <taxon>Spermatophyta</taxon>
        <taxon>Magnoliopsida</taxon>
        <taxon>eudicotyledons</taxon>
        <taxon>Gunneridae</taxon>
        <taxon>Pentapetalae</taxon>
        <taxon>rosids</taxon>
        <taxon>fabids</taxon>
        <taxon>Rosales</taxon>
        <taxon>Rosaceae</taxon>
        <taxon>Amygdaloideae</taxon>
        <taxon>Maleae</taxon>
        <taxon>Malus</taxon>
    </lineage>
</organism>
<keyword evidence="1 3" id="KW-0251">Elongation factor</keyword>
<dbReference type="GO" id="GO:0070125">
    <property type="term" value="P:mitochondrial translational elongation"/>
    <property type="evidence" value="ECO:0007669"/>
    <property type="project" value="TreeGrafter"/>
</dbReference>
<dbReference type="HAMAP" id="MF_00050">
    <property type="entry name" value="EF_Ts"/>
    <property type="match status" value="1"/>
</dbReference>
<feature type="domain" description="Translation elongation factor EFTs/EF1B dimerisation" evidence="4">
    <location>
        <begin position="258"/>
        <end position="366"/>
    </location>
</feature>
<dbReference type="SUPFAM" id="SSF54713">
    <property type="entry name" value="Elongation factor Ts (EF-Ts), dimerisation domain"/>
    <property type="match status" value="1"/>
</dbReference>
<dbReference type="Pfam" id="PF00889">
    <property type="entry name" value="EF_TS"/>
    <property type="match status" value="1"/>
</dbReference>
<proteinExistence type="inferred from homology"/>
<dbReference type="InterPro" id="IPR018101">
    <property type="entry name" value="Transl_elong_Ts_CS"/>
</dbReference>
<sequence>MDTVEGQSDEFWDVVGDTTYCETRLLDVLKLPKSEKYSKLWLDIKATVTVMVLPRDLEDEEELEDHYKVMLLEDDQMGQTTDVIEYEEKLEIDLLMEDNATKRTLDTISQELSKLIHVRAETLLSAAATILRDARAVARDKSFVVSNGADHGRTNPVLVHMGASISIDAVDDELPVDVQPAFVPASKSSIEKLERVKVEASSQGVCCSICLAEIVVGSEALEAAQKELRRRGKVLASKKSSRMAAEGLLALAQNENKAAVIELNCETDFVARNDIFQYLALALAKKALLVEHSSQLDSGVFNIASEDLEDLKLDLEHPKVSGETTVQNAITEVAAVMGENVKLRRGIVMSTSSHGVVSTYLHTSPQPDTILMQEQD</sequence>
<evidence type="ECO:0000259" key="4">
    <source>
        <dbReference type="Pfam" id="PF00889"/>
    </source>
</evidence>
<dbReference type="PROSITE" id="PS01127">
    <property type="entry name" value="EF_TS_2"/>
    <property type="match status" value="1"/>
</dbReference>
<evidence type="ECO:0000256" key="3">
    <source>
        <dbReference type="HAMAP-Rule" id="MF_03135"/>
    </source>
</evidence>
<dbReference type="Gene3D" id="3.30.479.20">
    <property type="entry name" value="Elongation factor Ts, dimerisation domain"/>
    <property type="match status" value="1"/>
</dbReference>
<keyword evidence="3" id="KW-0496">Mitochondrion</keyword>
<evidence type="ECO:0000313" key="6">
    <source>
        <dbReference type="Proteomes" id="UP000315295"/>
    </source>
</evidence>
<dbReference type="AlphaFoldDB" id="A0A540LTM5"/>
<dbReference type="PANTHER" id="PTHR11741">
    <property type="entry name" value="ELONGATION FACTOR TS"/>
    <property type="match status" value="1"/>
</dbReference>
<dbReference type="FunFam" id="3.30.479.20:FF:000012">
    <property type="entry name" value="Elongation factor Ts, mitochondrial"/>
    <property type="match status" value="1"/>
</dbReference>
<evidence type="ECO:0000256" key="2">
    <source>
        <dbReference type="ARBA" id="ARBA00022917"/>
    </source>
</evidence>
<dbReference type="Proteomes" id="UP000315295">
    <property type="component" value="Unassembled WGS sequence"/>
</dbReference>
<dbReference type="GO" id="GO:0003746">
    <property type="term" value="F:translation elongation factor activity"/>
    <property type="evidence" value="ECO:0007669"/>
    <property type="project" value="UniProtKB-UniRule"/>
</dbReference>
<protein>
    <recommendedName>
        <fullName evidence="3">Elongation factor Ts, mitochondrial</fullName>
        <shortName evidence="3">EF-Ts</shortName>
        <shortName evidence="3">EF-TsMt</shortName>
    </recommendedName>
</protein>
<comment type="similarity">
    <text evidence="3">Belongs to the EF-Ts family.</text>
</comment>
<dbReference type="GO" id="GO:0005739">
    <property type="term" value="C:mitochondrion"/>
    <property type="evidence" value="ECO:0007669"/>
    <property type="project" value="UniProtKB-SubCell"/>
</dbReference>
<keyword evidence="2 3" id="KW-0648">Protein biosynthesis</keyword>
<dbReference type="STRING" id="106549.A0A540LTM5"/>
<dbReference type="InterPro" id="IPR001816">
    <property type="entry name" value="Transl_elong_EFTs/EF1B"/>
</dbReference>
<dbReference type="EMBL" id="VIEB01000472">
    <property type="protein sequence ID" value="TQD89659.1"/>
    <property type="molecule type" value="Genomic_DNA"/>
</dbReference>
<evidence type="ECO:0000256" key="1">
    <source>
        <dbReference type="ARBA" id="ARBA00022768"/>
    </source>
</evidence>
<dbReference type="InterPro" id="IPR036402">
    <property type="entry name" value="EF-Ts_dimer_sf"/>
</dbReference>
<name>A0A540LTM5_MALBA</name>
<dbReference type="PANTHER" id="PTHR11741:SF0">
    <property type="entry name" value="ELONGATION FACTOR TS, MITOCHONDRIAL"/>
    <property type="match status" value="1"/>
</dbReference>